<reference evidence="2" key="1">
    <citation type="submission" date="2023-01" db="EMBL/GenBank/DDBJ databases">
        <title>Colletotrichum chrysophilum M932 genome sequence.</title>
        <authorList>
            <person name="Baroncelli R."/>
        </authorList>
    </citation>
    <scope>NUCLEOTIDE SEQUENCE</scope>
    <source>
        <strain evidence="2">M932</strain>
    </source>
</reference>
<dbReference type="Pfam" id="PF12796">
    <property type="entry name" value="Ank_2"/>
    <property type="match status" value="1"/>
</dbReference>
<dbReference type="PANTHER" id="PTHR10039:SF5">
    <property type="entry name" value="NACHT DOMAIN-CONTAINING PROTEIN"/>
    <property type="match status" value="1"/>
</dbReference>
<keyword evidence="3" id="KW-1185">Reference proteome</keyword>
<dbReference type="EMBL" id="JAQOWY010000764">
    <property type="protein sequence ID" value="KAK1838814.1"/>
    <property type="molecule type" value="Genomic_DNA"/>
</dbReference>
<dbReference type="InterPro" id="IPR002110">
    <property type="entry name" value="Ankyrin_rpt"/>
</dbReference>
<gene>
    <name evidence="2" type="ORF">CCHR01_18563</name>
</gene>
<comment type="caution">
    <text evidence="2">The sequence shown here is derived from an EMBL/GenBank/DDBJ whole genome shotgun (WGS) entry which is preliminary data.</text>
</comment>
<sequence length="620" mass="70228">MYVDEWGIVNKEQRDLDFWTDSQVQASIRDMLIRSNETSSQPMSRRFRIFIDGLNECSDDNDGERARRDGPLSVLEFVRDLLHSSIPAGIDVGICLSRRMLPDYGALEPQAQLIDVGSYLGGGVTNFFETQLAVAGILDDTLRYDLYQALMERSADGYEWAKLVMEKIQTAAPKLRPDELWKFVAELFNSLDKLCEKTLESIDFQSKVETLELFQLVLGSLRPLTHLELRHAFAFTKEFKYTSMEVWESEYRMPVGINFEKRLHHQSQGLIEIVSQKLGGRQPESEDEARAQVRFIHGSVKVYLLSSKGLSSLVPDFTDAHGRCHLRLFLSCVNAIRAGMDCKGDGNEFLNYAYEFWIHHAREAGILLEDQGVLTSLPIFIRKCKPTKSELLIQETIRYMRLSQAREAILIGKKRNMMLLLATMGCTSLLRHHLAKCSSCRKICTGEEKESLYFETALKNAIKGKREDTARYLLDFRYGEDVNALSPDGTTLLFTACYTGSKEVVQYLLSRRANLLIPSTSYWEFPLHAAIAKRLFHIVELLLESDACDVEEVLKAPQKATHRGWTALHVAVGAGMDLEDMNKMVKVLLAATQNKPGLLGIRDEDGNTPLCLAEKISDQS</sequence>
<dbReference type="Gene3D" id="1.25.40.20">
    <property type="entry name" value="Ankyrin repeat-containing domain"/>
    <property type="match status" value="1"/>
</dbReference>
<dbReference type="SUPFAM" id="SSF48403">
    <property type="entry name" value="Ankyrin repeat"/>
    <property type="match status" value="1"/>
</dbReference>
<feature type="repeat" description="ANK" evidence="1">
    <location>
        <begin position="488"/>
        <end position="520"/>
    </location>
</feature>
<accession>A0AAD9E5X2</accession>
<dbReference type="PROSITE" id="PS50088">
    <property type="entry name" value="ANK_REPEAT"/>
    <property type="match status" value="1"/>
</dbReference>
<proteinExistence type="predicted"/>
<evidence type="ECO:0000313" key="3">
    <source>
        <dbReference type="Proteomes" id="UP001243330"/>
    </source>
</evidence>
<evidence type="ECO:0000313" key="2">
    <source>
        <dbReference type="EMBL" id="KAK1838814.1"/>
    </source>
</evidence>
<name>A0AAD9E5X2_9PEZI</name>
<protein>
    <submittedName>
        <fullName evidence="2">Nacht and ankyrin domain protein</fullName>
    </submittedName>
</protein>
<keyword evidence="1" id="KW-0040">ANK repeat</keyword>
<dbReference type="Proteomes" id="UP001243330">
    <property type="component" value="Unassembled WGS sequence"/>
</dbReference>
<dbReference type="AlphaFoldDB" id="A0AAD9E5X2"/>
<organism evidence="2 3">
    <name type="scientific">Colletotrichum chrysophilum</name>
    <dbReference type="NCBI Taxonomy" id="1836956"/>
    <lineage>
        <taxon>Eukaryota</taxon>
        <taxon>Fungi</taxon>
        <taxon>Dikarya</taxon>
        <taxon>Ascomycota</taxon>
        <taxon>Pezizomycotina</taxon>
        <taxon>Sordariomycetes</taxon>
        <taxon>Hypocreomycetidae</taxon>
        <taxon>Glomerellales</taxon>
        <taxon>Glomerellaceae</taxon>
        <taxon>Colletotrichum</taxon>
        <taxon>Colletotrichum gloeosporioides species complex</taxon>
    </lineage>
</organism>
<dbReference type="SMART" id="SM00248">
    <property type="entry name" value="ANK"/>
    <property type="match status" value="4"/>
</dbReference>
<dbReference type="InterPro" id="IPR036770">
    <property type="entry name" value="Ankyrin_rpt-contain_sf"/>
</dbReference>
<dbReference type="PANTHER" id="PTHR10039">
    <property type="entry name" value="AMELOGENIN"/>
    <property type="match status" value="1"/>
</dbReference>
<evidence type="ECO:0000256" key="1">
    <source>
        <dbReference type="PROSITE-ProRule" id="PRU00023"/>
    </source>
</evidence>